<feature type="chain" id="PRO_5045405909" evidence="2">
    <location>
        <begin position="21"/>
        <end position="289"/>
    </location>
</feature>
<name>A0ABT1T7Q4_9SPHI</name>
<feature type="signal peptide" evidence="2">
    <location>
        <begin position="1"/>
        <end position="20"/>
    </location>
</feature>
<sequence length="289" mass="31051">MRRSISLLLITITAITAANAQSKQTPNLLPPPANLVIDGNLSDWGDSLRYHNEEKNLDYTLANDHENLYAVICINDRLEQARVLNAGITLSIDTHGKKKETFSMTFPLRYPGTPAPAFTGMKDDGGEVTKEERDELMRERITSLRSIKMTGFKDIEGEMITTSNTYGIKTAIDYDAAGNLVYEAAIPLKFFHADDIAKSEWAFNFKINSLQKPEHNAEGGSTQGSGGSRGGMGGGGRGGMGGAGGMGGGRGGRGSRGGGMSRGGDTGNASRGEIFKSIDFWEKFSLSKN</sequence>
<evidence type="ECO:0000256" key="2">
    <source>
        <dbReference type="SAM" id="SignalP"/>
    </source>
</evidence>
<evidence type="ECO:0000313" key="4">
    <source>
        <dbReference type="Proteomes" id="UP001204376"/>
    </source>
</evidence>
<feature type="region of interest" description="Disordered" evidence="1">
    <location>
        <begin position="213"/>
        <end position="270"/>
    </location>
</feature>
<keyword evidence="2" id="KW-0732">Signal</keyword>
<protein>
    <submittedName>
        <fullName evidence="3">Uncharacterized protein</fullName>
    </submittedName>
</protein>
<accession>A0ABT1T7Q4</accession>
<evidence type="ECO:0000313" key="3">
    <source>
        <dbReference type="EMBL" id="MCQ6960589.1"/>
    </source>
</evidence>
<dbReference type="Proteomes" id="UP001204376">
    <property type="component" value="Unassembled WGS sequence"/>
</dbReference>
<dbReference type="Gene3D" id="2.60.40.1190">
    <property type="match status" value="1"/>
</dbReference>
<dbReference type="EMBL" id="JANHOH010000008">
    <property type="protein sequence ID" value="MCQ6960589.1"/>
    <property type="molecule type" value="Genomic_DNA"/>
</dbReference>
<keyword evidence="4" id="KW-1185">Reference proteome</keyword>
<proteinExistence type="predicted"/>
<reference evidence="3 4" key="1">
    <citation type="submission" date="2022-07" db="EMBL/GenBank/DDBJ databases">
        <title>Mucilaginibacter sp. JC4.</title>
        <authorList>
            <person name="Le V."/>
            <person name="Ko S.-R."/>
            <person name="Ahn C.-Y."/>
            <person name="Oh H.-M."/>
        </authorList>
    </citation>
    <scope>NUCLEOTIDE SEQUENCE [LARGE SCALE GENOMIC DNA]</scope>
    <source>
        <strain evidence="3 4">JC4</strain>
    </source>
</reference>
<dbReference type="RefSeq" id="WP_256540768.1">
    <property type="nucleotide sequence ID" value="NZ_JANHOH010000008.1"/>
</dbReference>
<organism evidence="3 4">
    <name type="scientific">Mucilaginibacter aquariorum</name>
    <dbReference type="NCBI Taxonomy" id="2967225"/>
    <lineage>
        <taxon>Bacteria</taxon>
        <taxon>Pseudomonadati</taxon>
        <taxon>Bacteroidota</taxon>
        <taxon>Sphingobacteriia</taxon>
        <taxon>Sphingobacteriales</taxon>
        <taxon>Sphingobacteriaceae</taxon>
        <taxon>Mucilaginibacter</taxon>
    </lineage>
</organism>
<gene>
    <name evidence="3" type="ORF">NPE20_21600</name>
</gene>
<comment type="caution">
    <text evidence="3">The sequence shown here is derived from an EMBL/GenBank/DDBJ whole genome shotgun (WGS) entry which is preliminary data.</text>
</comment>
<evidence type="ECO:0000256" key="1">
    <source>
        <dbReference type="SAM" id="MobiDB-lite"/>
    </source>
</evidence>
<feature type="compositionally biased region" description="Gly residues" evidence="1">
    <location>
        <begin position="221"/>
        <end position="266"/>
    </location>
</feature>